<name>A0ACC2T4V4_9FUNG</name>
<keyword evidence="2" id="KW-1185">Reference proteome</keyword>
<dbReference type="Proteomes" id="UP001165960">
    <property type="component" value="Unassembled WGS sequence"/>
</dbReference>
<reference evidence="1" key="1">
    <citation type="submission" date="2022-04" db="EMBL/GenBank/DDBJ databases">
        <title>Genome of the entomopathogenic fungus Entomophthora muscae.</title>
        <authorList>
            <person name="Elya C."/>
            <person name="Lovett B.R."/>
            <person name="Lee E."/>
            <person name="Macias A.M."/>
            <person name="Hajek A.E."/>
            <person name="De Bivort B.L."/>
            <person name="Kasson M.T."/>
            <person name="De Fine Licht H.H."/>
            <person name="Stajich J.E."/>
        </authorList>
    </citation>
    <scope>NUCLEOTIDE SEQUENCE</scope>
    <source>
        <strain evidence="1">Berkeley</strain>
    </source>
</reference>
<sequence length="194" mass="22309">MPTPYSHLNYARGNVSSYTTGIADIMQLSTGVYWKTNASFTDHFLKPSKHLIDGPEFKRVKSTTWVKAFYHWEGGIPASKPIVCYDYERCATTVIWDGKVWTSKKSKVWVTATSFPTSSPATDNYIRSGNQINYTFDCPKIQTIYFNRLTLIVRIQQLHHMGIIRSPMYFCLNCSRMFPLEGVFGVSTDHFNYD</sequence>
<proteinExistence type="predicted"/>
<evidence type="ECO:0000313" key="2">
    <source>
        <dbReference type="Proteomes" id="UP001165960"/>
    </source>
</evidence>
<gene>
    <name evidence="1" type="ORF">DSO57_1017514</name>
</gene>
<protein>
    <submittedName>
        <fullName evidence="1">Uncharacterized protein</fullName>
    </submittedName>
</protein>
<comment type="caution">
    <text evidence="1">The sequence shown here is derived from an EMBL/GenBank/DDBJ whole genome shotgun (WGS) entry which is preliminary data.</text>
</comment>
<organism evidence="1 2">
    <name type="scientific">Entomophthora muscae</name>
    <dbReference type="NCBI Taxonomy" id="34485"/>
    <lineage>
        <taxon>Eukaryota</taxon>
        <taxon>Fungi</taxon>
        <taxon>Fungi incertae sedis</taxon>
        <taxon>Zoopagomycota</taxon>
        <taxon>Entomophthoromycotina</taxon>
        <taxon>Entomophthoromycetes</taxon>
        <taxon>Entomophthorales</taxon>
        <taxon>Entomophthoraceae</taxon>
        <taxon>Entomophthora</taxon>
    </lineage>
</organism>
<dbReference type="EMBL" id="QTSX02003624">
    <property type="protein sequence ID" value="KAJ9069540.1"/>
    <property type="molecule type" value="Genomic_DNA"/>
</dbReference>
<evidence type="ECO:0000313" key="1">
    <source>
        <dbReference type="EMBL" id="KAJ9069540.1"/>
    </source>
</evidence>
<accession>A0ACC2T4V4</accession>